<protein>
    <submittedName>
        <fullName evidence="1">8992_t:CDS:1</fullName>
    </submittedName>
</protein>
<dbReference type="EMBL" id="CAMKVN010000221">
    <property type="protein sequence ID" value="CAI2165401.1"/>
    <property type="molecule type" value="Genomic_DNA"/>
</dbReference>
<dbReference type="OrthoDB" id="2442646at2759"/>
<evidence type="ECO:0000313" key="1">
    <source>
        <dbReference type="EMBL" id="CAI2165401.1"/>
    </source>
</evidence>
<sequence>MNLKFRQAVLKAIRKQIAKKPKDPIIVEEKNENIEFNYANKSEKRTTALYCDAYIKNMKIPLIIDSGSAGCIISLKLLKDLDMEITGACKTIIVNVNSEKRRPLDNTNR</sequence>
<proteinExistence type="predicted"/>
<gene>
    <name evidence="1" type="ORF">FWILDA_LOCUS2054</name>
</gene>
<accession>A0A9W4SD72</accession>
<organism evidence="1 2">
    <name type="scientific">Funneliformis geosporum</name>
    <dbReference type="NCBI Taxonomy" id="1117311"/>
    <lineage>
        <taxon>Eukaryota</taxon>
        <taxon>Fungi</taxon>
        <taxon>Fungi incertae sedis</taxon>
        <taxon>Mucoromycota</taxon>
        <taxon>Glomeromycotina</taxon>
        <taxon>Glomeromycetes</taxon>
        <taxon>Glomerales</taxon>
        <taxon>Glomeraceae</taxon>
        <taxon>Funneliformis</taxon>
    </lineage>
</organism>
<name>A0A9W4SD72_9GLOM</name>
<dbReference type="Gene3D" id="2.40.70.10">
    <property type="entry name" value="Acid Proteases"/>
    <property type="match status" value="1"/>
</dbReference>
<dbReference type="AlphaFoldDB" id="A0A9W4SD72"/>
<comment type="caution">
    <text evidence="1">The sequence shown here is derived from an EMBL/GenBank/DDBJ whole genome shotgun (WGS) entry which is preliminary data.</text>
</comment>
<dbReference type="InterPro" id="IPR021109">
    <property type="entry name" value="Peptidase_aspartic_dom_sf"/>
</dbReference>
<evidence type="ECO:0000313" key="2">
    <source>
        <dbReference type="Proteomes" id="UP001153678"/>
    </source>
</evidence>
<dbReference type="Proteomes" id="UP001153678">
    <property type="component" value="Unassembled WGS sequence"/>
</dbReference>
<keyword evidence="2" id="KW-1185">Reference proteome</keyword>
<reference evidence="1" key="1">
    <citation type="submission" date="2022-08" db="EMBL/GenBank/DDBJ databases">
        <authorList>
            <person name="Kallberg Y."/>
            <person name="Tangrot J."/>
            <person name="Rosling A."/>
        </authorList>
    </citation>
    <scope>NUCLEOTIDE SEQUENCE</scope>
    <source>
        <strain evidence="1">Wild A</strain>
    </source>
</reference>